<sequence length="44" mass="5148">MLGFNKINRIVVVVEKYIKNSILFFLNIARIINEINNSNKIVNK</sequence>
<comment type="caution">
    <text evidence="1">The sequence shown here is derived from an EMBL/GenBank/DDBJ whole genome shotgun (WGS) entry which is preliminary data.</text>
</comment>
<dbReference type="AlphaFoldDB" id="A0A0F8YJW0"/>
<dbReference type="EMBL" id="LAZR01056527">
    <property type="protein sequence ID" value="KKK73995.1"/>
    <property type="molecule type" value="Genomic_DNA"/>
</dbReference>
<accession>A0A0F8YJW0</accession>
<organism evidence="1">
    <name type="scientific">marine sediment metagenome</name>
    <dbReference type="NCBI Taxonomy" id="412755"/>
    <lineage>
        <taxon>unclassified sequences</taxon>
        <taxon>metagenomes</taxon>
        <taxon>ecological metagenomes</taxon>
    </lineage>
</organism>
<name>A0A0F8YJW0_9ZZZZ</name>
<reference evidence="1" key="1">
    <citation type="journal article" date="2015" name="Nature">
        <title>Complex archaea that bridge the gap between prokaryotes and eukaryotes.</title>
        <authorList>
            <person name="Spang A."/>
            <person name="Saw J.H."/>
            <person name="Jorgensen S.L."/>
            <person name="Zaremba-Niedzwiedzka K."/>
            <person name="Martijn J."/>
            <person name="Lind A.E."/>
            <person name="van Eijk R."/>
            <person name="Schleper C."/>
            <person name="Guy L."/>
            <person name="Ettema T.J."/>
        </authorList>
    </citation>
    <scope>NUCLEOTIDE SEQUENCE</scope>
</reference>
<feature type="non-terminal residue" evidence="1">
    <location>
        <position position="44"/>
    </location>
</feature>
<evidence type="ECO:0000313" key="1">
    <source>
        <dbReference type="EMBL" id="KKK73995.1"/>
    </source>
</evidence>
<proteinExistence type="predicted"/>
<protein>
    <submittedName>
        <fullName evidence="1">Uncharacterized protein</fullName>
    </submittedName>
</protein>
<gene>
    <name evidence="1" type="ORF">LCGC14_2888200</name>
</gene>